<dbReference type="GO" id="GO:0070762">
    <property type="term" value="C:nuclear pore transmembrane ring"/>
    <property type="evidence" value="ECO:0007669"/>
    <property type="project" value="TreeGrafter"/>
</dbReference>
<evidence type="ECO:0000256" key="1">
    <source>
        <dbReference type="ARBA" id="ARBA00004232"/>
    </source>
</evidence>
<dbReference type="GO" id="GO:0031965">
    <property type="term" value="C:nuclear membrane"/>
    <property type="evidence" value="ECO:0007669"/>
    <property type="project" value="UniProtKB-SubCell"/>
</dbReference>
<evidence type="ECO:0000256" key="7">
    <source>
        <dbReference type="ARBA" id="ARBA00022927"/>
    </source>
</evidence>
<sequence length="562" mass="64474">MSRAFNVYDGCSLLSSSSANERQQQRKMFSPIGLLNEDYVTAPESISQWFRRIVFFRIMGACASFSIYCMVVYFIAVCVLQASLFHPIQAFIDCYLLLFSLRSSFYAVLFALLSATHTALFGLFVLRFNNEDRLSFRSVRSWLIYILSLNIALSQFGCLLIGSYAHEFSRFFFFMLIITQAAATFHEIFHTSYRLVFPVIEMRPSMQLSSILLPTTKDILYNKIPRIFKWTALHSLIFGLPIIGWSLFRSLFDISLYFNIFVLLSVYLVLHKVSIGLIKIFLLQTCEFTMPLPFTTLNPPSEVHGTLLAALELTGMIKAFAFWDLRTLSAACHHRRQIIFSLSQPGGHPRNWNAVQSSCHNQIKYLSSLFENENDRIRSEAFANVAAPLLPASDGKRPAILFQTAWLKDNVRQRMLSKNLRKESSSSTSWLKDYLPPFMDKLKLLMNSNRHVVSLFDVYIGILAIESLSALVCVSLNEDRFGVVQKDLRQIVSVFLHLCSNLERYMRSSKEDREWQNRACVPLHASITMALNRIRLTFSEGTISKLLSPQEAIYFKKVTSFD</sequence>
<feature type="transmembrane region" description="Helical" evidence="13">
    <location>
        <begin position="227"/>
        <end position="248"/>
    </location>
</feature>
<keyword evidence="10" id="KW-0906">Nuclear pore complex</keyword>
<feature type="transmembrane region" description="Helical" evidence="13">
    <location>
        <begin position="142"/>
        <end position="165"/>
    </location>
</feature>
<keyword evidence="15" id="KW-1185">Reference proteome</keyword>
<dbReference type="GO" id="GO:0006999">
    <property type="term" value="P:nuclear pore organization"/>
    <property type="evidence" value="ECO:0007669"/>
    <property type="project" value="TreeGrafter"/>
</dbReference>
<dbReference type="GO" id="GO:0015031">
    <property type="term" value="P:protein transport"/>
    <property type="evidence" value="ECO:0007669"/>
    <property type="project" value="UniProtKB-KW"/>
</dbReference>
<dbReference type="OrthoDB" id="67850at2759"/>
<dbReference type="PANTHER" id="PTHR13269">
    <property type="entry name" value="NUCLEOPORIN NDC1"/>
    <property type="match status" value="1"/>
</dbReference>
<accession>A0A0N5D4N2</accession>
<proteinExistence type="inferred from homology"/>
<dbReference type="Pfam" id="PF09531">
    <property type="entry name" value="Ndc1_Nup"/>
    <property type="match status" value="1"/>
</dbReference>
<name>A0A0N5D4N2_THECL</name>
<dbReference type="InterPro" id="IPR019049">
    <property type="entry name" value="Nucleoporin_prot_Ndc1/Nup"/>
</dbReference>
<dbReference type="OMA" id="ILKAIIC"/>
<evidence type="ECO:0000256" key="13">
    <source>
        <dbReference type="SAM" id="Phobius"/>
    </source>
</evidence>
<keyword evidence="12" id="KW-0539">Nucleus</keyword>
<keyword evidence="5 13" id="KW-0812">Transmembrane</keyword>
<dbReference type="GO" id="GO:0030674">
    <property type="term" value="F:protein-macromolecule adaptor activity"/>
    <property type="evidence" value="ECO:0007669"/>
    <property type="project" value="TreeGrafter"/>
</dbReference>
<gene>
    <name evidence="14" type="ORF">TCLT_LOCUS7925</name>
</gene>
<dbReference type="STRING" id="103827.A0A0N5D4N2"/>
<evidence type="ECO:0000313" key="14">
    <source>
        <dbReference type="EMBL" id="VDN05433.1"/>
    </source>
</evidence>
<evidence type="ECO:0000256" key="2">
    <source>
        <dbReference type="ARBA" id="ARBA00004567"/>
    </source>
</evidence>
<organism evidence="16">
    <name type="scientific">Thelazia callipaeda</name>
    <name type="common">Oriental eyeworm</name>
    <name type="synonym">Parasitic nematode</name>
    <dbReference type="NCBI Taxonomy" id="103827"/>
    <lineage>
        <taxon>Eukaryota</taxon>
        <taxon>Metazoa</taxon>
        <taxon>Ecdysozoa</taxon>
        <taxon>Nematoda</taxon>
        <taxon>Chromadorea</taxon>
        <taxon>Rhabditida</taxon>
        <taxon>Spirurina</taxon>
        <taxon>Spiruromorpha</taxon>
        <taxon>Thelazioidea</taxon>
        <taxon>Thelaziidae</taxon>
        <taxon>Thelazia</taxon>
    </lineage>
</organism>
<evidence type="ECO:0000256" key="8">
    <source>
        <dbReference type="ARBA" id="ARBA00022989"/>
    </source>
</evidence>
<keyword evidence="6" id="KW-0509">mRNA transport</keyword>
<dbReference type="Proteomes" id="UP000276776">
    <property type="component" value="Unassembled WGS sequence"/>
</dbReference>
<evidence type="ECO:0000256" key="12">
    <source>
        <dbReference type="ARBA" id="ARBA00023242"/>
    </source>
</evidence>
<dbReference type="WBParaSite" id="TCLT_0000793601-mRNA-1">
    <property type="protein sequence ID" value="TCLT_0000793601-mRNA-1"/>
    <property type="gene ID" value="TCLT_0000793601"/>
</dbReference>
<evidence type="ECO:0000256" key="4">
    <source>
        <dbReference type="ARBA" id="ARBA00022448"/>
    </source>
</evidence>
<evidence type="ECO:0000256" key="11">
    <source>
        <dbReference type="ARBA" id="ARBA00023136"/>
    </source>
</evidence>
<evidence type="ECO:0000256" key="6">
    <source>
        <dbReference type="ARBA" id="ARBA00022816"/>
    </source>
</evidence>
<feature type="transmembrane region" description="Helical" evidence="13">
    <location>
        <begin position="104"/>
        <end position="126"/>
    </location>
</feature>
<keyword evidence="4" id="KW-0813">Transport</keyword>
<feature type="transmembrane region" description="Helical" evidence="13">
    <location>
        <begin position="54"/>
        <end position="84"/>
    </location>
</feature>
<comment type="subcellular location">
    <subcellularLocation>
        <location evidence="1">Nucleus membrane</location>
        <topology evidence="1">Multi-pass membrane protein</topology>
    </subcellularLocation>
    <subcellularLocation>
        <location evidence="2">Nucleus</location>
        <location evidence="2">Nuclear pore complex</location>
    </subcellularLocation>
</comment>
<evidence type="ECO:0000256" key="9">
    <source>
        <dbReference type="ARBA" id="ARBA00023010"/>
    </source>
</evidence>
<dbReference type="GO" id="GO:0051028">
    <property type="term" value="P:mRNA transport"/>
    <property type="evidence" value="ECO:0007669"/>
    <property type="project" value="UniProtKB-KW"/>
</dbReference>
<dbReference type="EMBL" id="UYYF01004560">
    <property type="protein sequence ID" value="VDN05433.1"/>
    <property type="molecule type" value="Genomic_DNA"/>
</dbReference>
<evidence type="ECO:0000256" key="3">
    <source>
        <dbReference type="ARBA" id="ARBA00005760"/>
    </source>
</evidence>
<evidence type="ECO:0000313" key="16">
    <source>
        <dbReference type="WBParaSite" id="TCLT_0000793601-mRNA-1"/>
    </source>
</evidence>
<reference evidence="16" key="1">
    <citation type="submission" date="2017-02" db="UniProtKB">
        <authorList>
            <consortium name="WormBaseParasite"/>
        </authorList>
    </citation>
    <scope>IDENTIFICATION</scope>
</reference>
<keyword evidence="9" id="KW-0811">Translocation</keyword>
<evidence type="ECO:0000256" key="10">
    <source>
        <dbReference type="ARBA" id="ARBA00023132"/>
    </source>
</evidence>
<keyword evidence="7" id="KW-0653">Protein transport</keyword>
<evidence type="ECO:0000256" key="5">
    <source>
        <dbReference type="ARBA" id="ARBA00022692"/>
    </source>
</evidence>
<dbReference type="PANTHER" id="PTHR13269:SF6">
    <property type="entry name" value="NUCLEOPORIN NDC1"/>
    <property type="match status" value="1"/>
</dbReference>
<comment type="similarity">
    <text evidence="3">Belongs to the NDC1 family.</text>
</comment>
<protein>
    <submittedName>
        <fullName evidence="16">Nucleoporin NDC1</fullName>
    </submittedName>
</protein>
<reference evidence="14 15" key="2">
    <citation type="submission" date="2018-11" db="EMBL/GenBank/DDBJ databases">
        <authorList>
            <consortium name="Pathogen Informatics"/>
        </authorList>
    </citation>
    <scope>NUCLEOTIDE SEQUENCE [LARGE SCALE GENOMIC DNA]</scope>
</reference>
<keyword evidence="11 13" id="KW-0472">Membrane</keyword>
<feature type="transmembrane region" description="Helical" evidence="13">
    <location>
        <begin position="254"/>
        <end position="270"/>
    </location>
</feature>
<dbReference type="AlphaFoldDB" id="A0A0N5D4N2"/>
<keyword evidence="8 13" id="KW-1133">Transmembrane helix</keyword>
<evidence type="ECO:0000313" key="15">
    <source>
        <dbReference type="Proteomes" id="UP000276776"/>
    </source>
</evidence>